<dbReference type="Proteomes" id="UP000663828">
    <property type="component" value="Unassembled WGS sequence"/>
</dbReference>
<evidence type="ECO:0000256" key="9">
    <source>
        <dbReference type="PROSITE-ProRule" id="PRU00176"/>
    </source>
</evidence>
<evidence type="ECO:0000256" key="3">
    <source>
        <dbReference type="ARBA" id="ARBA00022553"/>
    </source>
</evidence>
<protein>
    <recommendedName>
        <fullName evidence="15">Msx2-interacting protein</fullName>
    </recommendedName>
</protein>
<feature type="compositionally biased region" description="Basic and acidic residues" evidence="10">
    <location>
        <begin position="639"/>
        <end position="656"/>
    </location>
</feature>
<dbReference type="GO" id="GO:0003723">
    <property type="term" value="F:RNA binding"/>
    <property type="evidence" value="ECO:0007669"/>
    <property type="project" value="UniProtKB-UniRule"/>
</dbReference>
<feature type="compositionally biased region" description="Low complexity" evidence="10">
    <location>
        <begin position="1384"/>
        <end position="1396"/>
    </location>
</feature>
<feature type="compositionally biased region" description="Polar residues" evidence="10">
    <location>
        <begin position="1708"/>
        <end position="1718"/>
    </location>
</feature>
<feature type="compositionally biased region" description="Polar residues" evidence="10">
    <location>
        <begin position="1632"/>
        <end position="1650"/>
    </location>
</feature>
<feature type="region of interest" description="Disordered" evidence="10">
    <location>
        <begin position="92"/>
        <end position="256"/>
    </location>
</feature>
<feature type="compositionally biased region" description="Low complexity" evidence="10">
    <location>
        <begin position="2035"/>
        <end position="2052"/>
    </location>
</feature>
<feature type="domain" description="RRM" evidence="11">
    <location>
        <begin position="478"/>
        <end position="561"/>
    </location>
</feature>
<feature type="region of interest" description="Disordered" evidence="10">
    <location>
        <begin position="871"/>
        <end position="1015"/>
    </location>
</feature>
<feature type="region of interest" description="Disordered" evidence="10">
    <location>
        <begin position="581"/>
        <end position="799"/>
    </location>
</feature>
<feature type="compositionally biased region" description="Polar residues" evidence="10">
    <location>
        <begin position="2815"/>
        <end position="2824"/>
    </location>
</feature>
<feature type="compositionally biased region" description="Polar residues" evidence="10">
    <location>
        <begin position="2097"/>
        <end position="2109"/>
    </location>
</feature>
<feature type="compositionally biased region" description="Polar residues" evidence="10">
    <location>
        <begin position="2200"/>
        <end position="2218"/>
    </location>
</feature>
<evidence type="ECO:0000313" key="13">
    <source>
        <dbReference type="EMBL" id="CAF1535597.1"/>
    </source>
</evidence>
<evidence type="ECO:0000256" key="8">
    <source>
        <dbReference type="ARBA" id="ARBA00023242"/>
    </source>
</evidence>
<evidence type="ECO:0000256" key="2">
    <source>
        <dbReference type="ARBA" id="ARBA00005387"/>
    </source>
</evidence>
<feature type="compositionally biased region" description="Low complexity" evidence="10">
    <location>
        <begin position="1437"/>
        <end position="1448"/>
    </location>
</feature>
<feature type="region of interest" description="Disordered" evidence="10">
    <location>
        <begin position="2740"/>
        <end position="2781"/>
    </location>
</feature>
<dbReference type="InterPro" id="IPR012677">
    <property type="entry name" value="Nucleotide-bd_a/b_plait_sf"/>
</dbReference>
<feature type="compositionally biased region" description="Low complexity" evidence="10">
    <location>
        <begin position="1719"/>
        <end position="1729"/>
    </location>
</feature>
<name>A0A815VW02_ADIRI</name>
<feature type="compositionally biased region" description="Basic and acidic residues" evidence="10">
    <location>
        <begin position="2329"/>
        <end position="2341"/>
    </location>
</feature>
<feature type="compositionally biased region" description="Polar residues" evidence="10">
    <location>
        <begin position="1490"/>
        <end position="1520"/>
    </location>
</feature>
<feature type="compositionally biased region" description="Low complexity" evidence="10">
    <location>
        <begin position="765"/>
        <end position="781"/>
    </location>
</feature>
<keyword evidence="14" id="KW-1185">Reference proteome</keyword>
<evidence type="ECO:0000259" key="11">
    <source>
        <dbReference type="PROSITE" id="PS50102"/>
    </source>
</evidence>
<feature type="compositionally biased region" description="Basic and acidic residues" evidence="10">
    <location>
        <begin position="2064"/>
        <end position="2076"/>
    </location>
</feature>
<keyword evidence="4 9" id="KW-0694">RNA-binding</keyword>
<proteinExistence type="inferred from homology"/>
<feature type="compositionally biased region" description="Basic and acidic residues" evidence="10">
    <location>
        <begin position="2882"/>
        <end position="2893"/>
    </location>
</feature>
<feature type="region of interest" description="Disordered" evidence="10">
    <location>
        <begin position="2653"/>
        <end position="2672"/>
    </location>
</feature>
<evidence type="ECO:0000256" key="7">
    <source>
        <dbReference type="ARBA" id="ARBA00023163"/>
    </source>
</evidence>
<feature type="compositionally biased region" description="Low complexity" evidence="10">
    <location>
        <begin position="2894"/>
        <end position="2912"/>
    </location>
</feature>
<dbReference type="FunFam" id="2.40.290.10:FF:000002">
    <property type="entry name" value="Spen family transcriptional repressor"/>
    <property type="match status" value="1"/>
</dbReference>
<feature type="compositionally biased region" description="Low complexity" evidence="10">
    <location>
        <begin position="1470"/>
        <end position="1481"/>
    </location>
</feature>
<feature type="compositionally biased region" description="Low complexity" evidence="10">
    <location>
        <begin position="1665"/>
        <end position="1689"/>
    </location>
</feature>
<feature type="compositionally biased region" description="Basic residues" evidence="10">
    <location>
        <begin position="747"/>
        <end position="764"/>
    </location>
</feature>
<feature type="region of interest" description="Disordered" evidence="10">
    <location>
        <begin position="1384"/>
        <end position="1520"/>
    </location>
</feature>
<feature type="compositionally biased region" description="Low complexity" evidence="10">
    <location>
        <begin position="715"/>
        <end position="738"/>
    </location>
</feature>
<feature type="compositionally biased region" description="Low complexity" evidence="10">
    <location>
        <begin position="2843"/>
        <end position="2855"/>
    </location>
</feature>
<feature type="compositionally biased region" description="Low complexity" evidence="10">
    <location>
        <begin position="2561"/>
        <end position="2580"/>
    </location>
</feature>
<feature type="compositionally biased region" description="Basic residues" evidence="10">
    <location>
        <begin position="1844"/>
        <end position="1857"/>
    </location>
</feature>
<evidence type="ECO:0000256" key="5">
    <source>
        <dbReference type="ARBA" id="ARBA00023015"/>
    </source>
</evidence>
<evidence type="ECO:0000256" key="1">
    <source>
        <dbReference type="ARBA" id="ARBA00004123"/>
    </source>
</evidence>
<feature type="compositionally biased region" description="Polar residues" evidence="10">
    <location>
        <begin position="2872"/>
        <end position="2881"/>
    </location>
</feature>
<gene>
    <name evidence="13" type="ORF">XAT740_LOCUS41795</name>
</gene>
<evidence type="ECO:0000259" key="12">
    <source>
        <dbReference type="PROSITE" id="PS50917"/>
    </source>
</evidence>
<feature type="compositionally biased region" description="Polar residues" evidence="10">
    <location>
        <begin position="904"/>
        <end position="916"/>
    </location>
</feature>
<feature type="compositionally biased region" description="Low complexity" evidence="10">
    <location>
        <begin position="1585"/>
        <end position="1595"/>
    </location>
</feature>
<dbReference type="CDD" id="cd21543">
    <property type="entry name" value="SPOC_SHARP"/>
    <property type="match status" value="1"/>
</dbReference>
<organism evidence="13 14">
    <name type="scientific">Adineta ricciae</name>
    <name type="common">Rotifer</name>
    <dbReference type="NCBI Taxonomy" id="249248"/>
    <lineage>
        <taxon>Eukaryota</taxon>
        <taxon>Metazoa</taxon>
        <taxon>Spiralia</taxon>
        <taxon>Gnathifera</taxon>
        <taxon>Rotifera</taxon>
        <taxon>Eurotatoria</taxon>
        <taxon>Bdelloidea</taxon>
        <taxon>Adinetida</taxon>
        <taxon>Adinetidae</taxon>
        <taxon>Adineta</taxon>
    </lineage>
</organism>
<evidence type="ECO:0000256" key="6">
    <source>
        <dbReference type="ARBA" id="ARBA00023054"/>
    </source>
</evidence>
<accession>A0A815VW02</accession>
<feature type="region of interest" description="Disordered" evidence="10">
    <location>
        <begin position="2872"/>
        <end position="2912"/>
    </location>
</feature>
<feature type="compositionally biased region" description="Low complexity" evidence="10">
    <location>
        <begin position="131"/>
        <end position="145"/>
    </location>
</feature>
<dbReference type="Pfam" id="PF00076">
    <property type="entry name" value="RRM_1"/>
    <property type="match status" value="2"/>
</dbReference>
<feature type="compositionally biased region" description="Low complexity" evidence="10">
    <location>
        <begin position="2660"/>
        <end position="2672"/>
    </location>
</feature>
<feature type="region of interest" description="Disordered" evidence="10">
    <location>
        <begin position="2551"/>
        <end position="2580"/>
    </location>
</feature>
<feature type="domain" description="RRM" evidence="11">
    <location>
        <begin position="20"/>
        <end position="89"/>
    </location>
</feature>
<feature type="compositionally biased region" description="Low complexity" evidence="10">
    <location>
        <begin position="2127"/>
        <end position="2137"/>
    </location>
</feature>
<comment type="subcellular location">
    <subcellularLocation>
        <location evidence="1">Nucleus</location>
    </subcellularLocation>
</comment>
<feature type="region of interest" description="Disordered" evidence="10">
    <location>
        <begin position="827"/>
        <end position="857"/>
    </location>
</feature>
<feature type="compositionally biased region" description="Polar residues" evidence="10">
    <location>
        <begin position="2264"/>
        <end position="2280"/>
    </location>
</feature>
<evidence type="ECO:0000256" key="4">
    <source>
        <dbReference type="ARBA" id="ARBA00022884"/>
    </source>
</evidence>
<reference evidence="13" key="1">
    <citation type="submission" date="2021-02" db="EMBL/GenBank/DDBJ databases">
        <authorList>
            <person name="Nowell W R."/>
        </authorList>
    </citation>
    <scope>NUCLEOTIDE SEQUENCE</scope>
</reference>
<feature type="region of interest" description="Disordered" evidence="10">
    <location>
        <begin position="1558"/>
        <end position="2342"/>
    </location>
</feature>
<dbReference type="PROSITE" id="PS50917">
    <property type="entry name" value="SPOC"/>
    <property type="match status" value="1"/>
</dbReference>
<feature type="compositionally biased region" description="Low complexity" evidence="10">
    <location>
        <begin position="2740"/>
        <end position="2755"/>
    </location>
</feature>
<feature type="compositionally biased region" description="Low complexity" evidence="10">
    <location>
        <begin position="192"/>
        <end position="206"/>
    </location>
</feature>
<dbReference type="PANTHER" id="PTHR23189">
    <property type="entry name" value="RNA RECOGNITION MOTIF-CONTAINING"/>
    <property type="match status" value="1"/>
</dbReference>
<feature type="compositionally biased region" description="Low complexity" evidence="10">
    <location>
        <begin position="218"/>
        <end position="228"/>
    </location>
</feature>
<feature type="compositionally biased region" description="Polar residues" evidence="10">
    <location>
        <begin position="1563"/>
        <end position="1582"/>
    </location>
</feature>
<feature type="compositionally biased region" description="Acidic residues" evidence="10">
    <location>
        <begin position="1964"/>
        <end position="1973"/>
    </location>
</feature>
<dbReference type="InterPro" id="IPR016194">
    <property type="entry name" value="SPOC-like_C_dom_sf"/>
</dbReference>
<comment type="caution">
    <text evidence="13">The sequence shown here is derived from an EMBL/GenBank/DDBJ whole genome shotgun (WGS) entry which is preliminary data.</text>
</comment>
<keyword evidence="8" id="KW-0539">Nucleus</keyword>
<feature type="compositionally biased region" description="Polar residues" evidence="10">
    <location>
        <begin position="618"/>
        <end position="636"/>
    </location>
</feature>
<evidence type="ECO:0000313" key="14">
    <source>
        <dbReference type="Proteomes" id="UP000663828"/>
    </source>
</evidence>
<feature type="compositionally biased region" description="Basic residues" evidence="10">
    <location>
        <begin position="702"/>
        <end position="714"/>
    </location>
</feature>
<feature type="compositionally biased region" description="Low complexity" evidence="10">
    <location>
        <begin position="979"/>
        <end position="1001"/>
    </location>
</feature>
<dbReference type="SUPFAM" id="SSF54928">
    <property type="entry name" value="RNA-binding domain, RBD"/>
    <property type="match status" value="2"/>
</dbReference>
<feature type="compositionally biased region" description="Basic and acidic residues" evidence="10">
    <location>
        <begin position="1867"/>
        <end position="1878"/>
    </location>
</feature>
<feature type="region of interest" description="Disordered" evidence="10">
    <location>
        <begin position="1532"/>
        <end position="1551"/>
    </location>
</feature>
<dbReference type="PROSITE" id="PS50102">
    <property type="entry name" value="RRM"/>
    <property type="match status" value="3"/>
</dbReference>
<dbReference type="Gene3D" id="3.30.70.330">
    <property type="match status" value="4"/>
</dbReference>
<comment type="similarity">
    <text evidence="2">Belongs to the RRM Spen family.</text>
</comment>
<feature type="compositionally biased region" description="Polar residues" evidence="10">
    <location>
        <begin position="1408"/>
        <end position="1436"/>
    </location>
</feature>
<keyword evidence="6" id="KW-0175">Coiled coil</keyword>
<feature type="domain" description="RRM" evidence="11">
    <location>
        <begin position="396"/>
        <end position="474"/>
    </location>
</feature>
<feature type="compositionally biased region" description="Basic and acidic residues" evidence="10">
    <location>
        <begin position="1947"/>
        <end position="1959"/>
    </location>
</feature>
<feature type="non-terminal residue" evidence="13">
    <location>
        <position position="1"/>
    </location>
</feature>
<feature type="region of interest" description="Disordered" evidence="10">
    <location>
        <begin position="2815"/>
        <end position="2856"/>
    </location>
</feature>
<keyword evidence="5" id="KW-0805">Transcription regulation</keyword>
<feature type="compositionally biased region" description="Low complexity" evidence="10">
    <location>
        <begin position="1182"/>
        <end position="1193"/>
    </location>
</feature>
<keyword evidence="7" id="KW-0804">Transcription</keyword>
<dbReference type="SMART" id="SM00360">
    <property type="entry name" value="RRM"/>
    <property type="match status" value="4"/>
</dbReference>
<sequence>MPSETSTSKVSLSTKSTESRWLAIANLPETATEDTIKDCFKRHGRILSVKVDEQRFAFVAFTDVRAASKAHNAENILDEQHLRTAFHDGSNSVPKALLGPPTLPTQSSSSSIVLPEQPSPLTSSTVIDAPSSSSSNTSNITTVTNPLPSKIVNGDREKRPSRTLGSPDENVRHQVVPVKRDSDSSGSKRKSSSTSVSKVANSSHSTIQKPPRRKHDNSSSSSSSSSSSESERSSDDSVSVKNSRRNPTKSHSLLNESSMGKTKILKLYHLPPKMQRDALREAIWNLFVDFKKTRRLLTVKIDGEHEARYALLTFSKCEDVERALSFVTAKPLNGVRLKAEPYDGITNGKKQFNVLNIQCSKYLLYPLCLENEECDIMKRSLCSDLDFDEYSVRATRTLYIGNLQSEISYNELRETYSAYGDIIELEIKRQTQTPHQLPFAFVQYADIKSVVKAMRSFDSKINRDHSIKLGFGKSQPTNVLWLDDIPLNVTESTIRSFIIRQTNLATEQVLDIYIDNRNSHKTQAAQCLIYFADTRAAQEAINLIRGKKIDSKKIQVDFASKVFVTRFSDIIEETSHKKNYVAYTPDPTYHGESRSVSKRNGTAREIVPETIQPFDAASTRTNSGDRWTNPYNNSNRSQHKNESRHSSDRRHSKEYGKGTSSSLISIPSVDNGTLPGSSLSTRRHRLSTSSKDSLSNNLSTGRNHRRSNHAHHHASSTSSSSSRSTASSSTRSSSSTNSVDHRSNSYQKHHSTKHSQKSSKKHSKSMTNNQKSSSKKSSSTKEYSHKSSHRSRSMKSEKDTDLANIIPSQQQQQTDLVILPSLTVEDPMDSLKKDSSPPKLEQTTTLPSSSSSPKAPLKNTERVFDWLMQNHHDSNSSMGLDQNDDDEHVLKRKPDDDSLENVSDEQASKTSPPLRTNNQSSSAANLKSSSSSKGSKNEKYLSTSAYRLQPIRTGNKRDDQMDNSSMNELHLSPPPSTPTPQSASIQTPTSLPTPTPSSTITAKDEHETPTNHRRAPLAKYHLSTNHTKNIPLESIASYDQLDVRLKSYPSLFNEHVESIRLPFPQFAFEHIKTSTTASNVLVVLNPKAHLKHSSLGLNNPSSFNTAKNEISLETNHLSNIAITCTTTTTTTTTTATTTTTTTTTNNNDDELLTTRMPLDERIRLLDKQMHEMSHGQQKSATSSSSSSSSSSLSPATLVEQQNQKSTLTTATTTTTAVAAATANNSTATVKSVNELVSTLSATTSSATLAQCIQAVRTAALNAQPNQTISPSKTTPTLPTTSPFHFPVPSVTPLTLSRTLPTASPSPVHIPSVLTPPPHPPPFSNLPRLPDPSSNSLLNSFHAAIAQTQIAAKYSSIPFAAAIHPPPPPVPASLISPSLNLNSPLPSTTTPASTNNLIPSLSAPPPTHSPSLPNRSMPTNLLSPPISNMSSLPSFPESSALTSPSTSSAKILERLGPSAKFKRKPIPPPLAVVTTPTTPTNVKDSPVLPSPESTTSANTHVNTHHSPVTSSPPVLQHQLSNTPSGLKSILKQRSLSNPSPSASSSPTNERKLSTNYVSPLAASETRSISQVTPTANRSTSIDSTTKRTPPTTPTITTEKKKPSNQQDSSVFTNDIDERQASSSTAADDKKSTWRTPPTKQTLSTEQTNTKKPTLDKIPKKSAATLKPPVVAEPAKPATKAAKTVKPTPVASLGTKVPQLTLERIDPKSIRSSTESQNKPSSAATSTAAKSIKLKRANVIQSDSDTEKKPIPSADAQKTKRSLLNNEITKRKQQHQQKPSPVVKKGQVVKTKGKTATPNMPRKQSVVETHSSASDSEERKVEQTTTTTSDHDHASSDDDGKPRKEPIKKRTKTVSKNKGKSTQNTNTLRELRQDTSMYDRIKKRARNEQTRNSSLSTSEDHLSDEDSNSDDSDDDNDDDDNKKSRRSNRSNNVTSRRLNVMSDSSDSEIEIRSKTKDKKATVFDNDIFDAEESDDDSKSANRKKKTVPPPAQPMKKSTLKTNNEQTKKEITSKTVEQSQVAKKKISISKSVDKKKSTMFTPKPSTKTTKTTTTSAQKRPSTDESNESAKKLKLDDQKPKTTTATIEEQHTSTPPPPANQIESETSTPTTVKPSIIVTSPPHEPLKDALTSETTTPATPTKFGIVFTSHHRHSTTTPLASLRKPSTETSTSHETSKNDDDDMDDGHESAPTTTEKPTDKDEQITSNANTLKPPTASTQSALSDDETLNPETMQLSDLIGGNRREEPTKSAQSRSGKAAGKGKRATKQETLTNKRQQTKANAKTVQPPAVNEKESLPAIPPVLPAVEQPHPVSTTAKRLSTAEVPASSSSSANEKEAKRLRKSTDDLTMQTQVKLEPMENVSQWTAPTKIKEENIEPVMPLQIPKEELVVPPPPPTLSVPDQSQITSMETETVPPPSSIISSTQSLSTTSTETENAIKVLCPSIQIPQQTISKTTNLEKSSPIIAPISKETLPIVEHQPTSTATTSILPSHVSIKSSLTSATFNENVEETLSAVNSLLMLNNNPANLAADHPAMKGTARVTPTISKPVYSFVASLPSPTDQQSRQPQPTTTVTATTTGISTPSTQQNDLITMVSNIVSSNNLTADKTSVTAAPATVGIVTTRSHIEEVIDDVAKGVSTTTTTSTTTAIVTESTPSMMDATPLLSSSTGTTSTTTVTTKATPIPNVLRDVMKTPCLTSSATATTPTTSTTVAATATSETLNLFGSHRRSTSPLKTTLPTNVATAAPVAPIVVRPTTSKTSSNHKHSSTSKTDQPPPSRSPIVNFPHMLAGESNPFAAAVAAAQHPNFAFSFFPPISGNATSSAGTSPSNLLAPPIVSNSPPHVATRTSLSTNNSSPSNSNHIVNTLLLNTIMSGQQNQQISASTTQHTHEKVSKRDSSTKGQSTSSTSSSSNRSTPIQQAVPVPIALPIPSSSASSTSNALTNNIISQAQASPLLGSLDPATVAAVAMRQQASPLQQFLGPDPVAPFRNMFNDAELYGASPGLYPPQSMAYAAAQQMLNVMSIAGNHHPSAAAFAELCATSDPYFHLNPPTNELSRDPYNVQWQGNLILKNDQAYVRTQLVAGSPQIARASMNYWNSDSLSSASSNLQTPSHHNLRISQRMRLEQAQLEGVQKRMQMDNDHCILIAEPNGSTPDEIRLQQNNLKNGVIRYFDEKKAAGIVNVLLPGASQPAYVVHIFPPCQFASEILQKRAPDTYRCVVQNKIEQIYLLIVIT</sequence>
<feature type="compositionally biased region" description="Polar residues" evidence="10">
    <location>
        <begin position="658"/>
        <end position="676"/>
    </location>
</feature>
<feature type="compositionally biased region" description="Polar residues" evidence="10">
    <location>
        <begin position="691"/>
        <end position="701"/>
    </location>
</feature>
<dbReference type="InterPro" id="IPR035979">
    <property type="entry name" value="RBD_domain_sf"/>
</dbReference>
<dbReference type="GO" id="GO:0005634">
    <property type="term" value="C:nucleus"/>
    <property type="evidence" value="ECO:0007669"/>
    <property type="project" value="UniProtKB-SubCell"/>
</dbReference>
<dbReference type="SUPFAM" id="SSF100939">
    <property type="entry name" value="SPOC domain-like"/>
    <property type="match status" value="1"/>
</dbReference>
<evidence type="ECO:0008006" key="15">
    <source>
        <dbReference type="Google" id="ProtNLM"/>
    </source>
</evidence>
<dbReference type="EMBL" id="CAJNOR010004926">
    <property type="protein sequence ID" value="CAF1535597.1"/>
    <property type="molecule type" value="Genomic_DNA"/>
</dbReference>
<keyword evidence="3" id="KW-0597">Phosphoprotein</keyword>
<evidence type="ECO:0000256" key="10">
    <source>
        <dbReference type="SAM" id="MobiDB-lite"/>
    </source>
</evidence>
<dbReference type="InterPro" id="IPR010912">
    <property type="entry name" value="SPOC_met"/>
</dbReference>
<dbReference type="InterPro" id="IPR000504">
    <property type="entry name" value="RRM_dom"/>
</dbReference>
<feature type="compositionally biased region" description="Acidic residues" evidence="10">
    <location>
        <begin position="1900"/>
        <end position="1917"/>
    </location>
</feature>
<feature type="region of interest" description="Disordered" evidence="10">
    <location>
        <begin position="1170"/>
        <end position="1208"/>
    </location>
</feature>
<feature type="compositionally biased region" description="Low complexity" evidence="10">
    <location>
        <begin position="2245"/>
        <end position="2254"/>
    </location>
</feature>
<dbReference type="Gene3D" id="2.40.290.10">
    <property type="match status" value="1"/>
</dbReference>
<feature type="domain" description="SPOC" evidence="12">
    <location>
        <begin position="3047"/>
        <end position="3228"/>
    </location>
</feature>
<feature type="compositionally biased region" description="Low complexity" evidence="10">
    <location>
        <begin position="1533"/>
        <end position="1545"/>
    </location>
</feature>
<feature type="compositionally biased region" description="Low complexity" evidence="10">
    <location>
        <begin position="917"/>
        <end position="934"/>
    </location>
</feature>
<feature type="compositionally biased region" description="Basic and acidic residues" evidence="10">
    <location>
        <begin position="1827"/>
        <end position="1843"/>
    </location>
</feature>
<feature type="compositionally biased region" description="Polar residues" evidence="10">
    <location>
        <begin position="1602"/>
        <end position="1611"/>
    </location>
</feature>